<comment type="caution">
    <text evidence="1">The sequence shown here is derived from an EMBL/GenBank/DDBJ whole genome shotgun (WGS) entry which is preliminary data.</text>
</comment>
<name>A0A9W9YKY3_9CNID</name>
<keyword evidence="2" id="KW-1185">Reference proteome</keyword>
<organism evidence="1 2">
    <name type="scientific">Desmophyllum pertusum</name>
    <dbReference type="NCBI Taxonomy" id="174260"/>
    <lineage>
        <taxon>Eukaryota</taxon>
        <taxon>Metazoa</taxon>
        <taxon>Cnidaria</taxon>
        <taxon>Anthozoa</taxon>
        <taxon>Hexacorallia</taxon>
        <taxon>Scleractinia</taxon>
        <taxon>Caryophylliina</taxon>
        <taxon>Caryophylliidae</taxon>
        <taxon>Desmophyllum</taxon>
    </lineage>
</organism>
<evidence type="ECO:0000313" key="2">
    <source>
        <dbReference type="Proteomes" id="UP001163046"/>
    </source>
</evidence>
<evidence type="ECO:0000313" key="1">
    <source>
        <dbReference type="EMBL" id="KAJ7356005.1"/>
    </source>
</evidence>
<sequence>RMKTILESTSMSTSGETRETETALLTCNVRLTVHLLHETHQCVVRRVPNSQQNQVERLFPEFFTRCSDTSLAESYKVKTCVNSKLKQRQEDPLIQSWLNLYGGGSSN</sequence>
<protein>
    <submittedName>
        <fullName evidence="1">Uncharacterized protein</fullName>
    </submittedName>
</protein>
<reference evidence="1" key="1">
    <citation type="submission" date="2023-01" db="EMBL/GenBank/DDBJ databases">
        <title>Genome assembly of the deep-sea coral Lophelia pertusa.</title>
        <authorList>
            <person name="Herrera S."/>
            <person name="Cordes E."/>
        </authorList>
    </citation>
    <scope>NUCLEOTIDE SEQUENCE</scope>
    <source>
        <strain evidence="1">USNM1676648</strain>
        <tissue evidence="1">Polyp</tissue>
    </source>
</reference>
<accession>A0A9W9YKY3</accession>
<dbReference type="EMBL" id="MU827326">
    <property type="protein sequence ID" value="KAJ7356005.1"/>
    <property type="molecule type" value="Genomic_DNA"/>
</dbReference>
<proteinExistence type="predicted"/>
<gene>
    <name evidence="1" type="ORF">OS493_027401</name>
</gene>
<dbReference type="Proteomes" id="UP001163046">
    <property type="component" value="Unassembled WGS sequence"/>
</dbReference>
<feature type="non-terminal residue" evidence="1">
    <location>
        <position position="1"/>
    </location>
</feature>
<dbReference type="AlphaFoldDB" id="A0A9W9YKY3"/>